<feature type="compositionally biased region" description="Low complexity" evidence="1">
    <location>
        <begin position="96"/>
        <end position="106"/>
    </location>
</feature>
<evidence type="ECO:0000256" key="1">
    <source>
        <dbReference type="SAM" id="MobiDB-lite"/>
    </source>
</evidence>
<dbReference type="AlphaFoldDB" id="J3LVK4"/>
<evidence type="ECO:0000313" key="3">
    <source>
        <dbReference type="Proteomes" id="UP000006038"/>
    </source>
</evidence>
<reference evidence="2" key="2">
    <citation type="submission" date="2013-04" db="UniProtKB">
        <authorList>
            <consortium name="EnsemblPlants"/>
        </authorList>
    </citation>
    <scope>IDENTIFICATION</scope>
</reference>
<sequence>MENWRGLTTRGRRRSRRTSQQEDEPLEPEQPPEPKQARQLAARGRRGGPSGGSVTEARASTGERSRHREELVRSAGKGLLRSAGGKMRGRRRRQGDAVAAAGGDEAVTSGGDEAAAALGRWGRRSGGWNNRWPGKGSSDLGQRG</sequence>
<proteinExistence type="predicted"/>
<name>J3LVK4_ORYBR</name>
<feature type="compositionally biased region" description="Basic and acidic residues" evidence="1">
    <location>
        <begin position="61"/>
        <end position="72"/>
    </location>
</feature>
<accession>J3LVK4</accession>
<feature type="compositionally biased region" description="Low complexity" evidence="1">
    <location>
        <begin position="114"/>
        <end position="132"/>
    </location>
</feature>
<feature type="region of interest" description="Disordered" evidence="1">
    <location>
        <begin position="1"/>
        <end position="144"/>
    </location>
</feature>
<dbReference type="Gramene" id="OB04G11790.1">
    <property type="protein sequence ID" value="OB04G11790.1"/>
    <property type="gene ID" value="OB04G11790"/>
</dbReference>
<organism evidence="2">
    <name type="scientific">Oryza brachyantha</name>
    <name type="common">malo sina</name>
    <dbReference type="NCBI Taxonomy" id="4533"/>
    <lineage>
        <taxon>Eukaryota</taxon>
        <taxon>Viridiplantae</taxon>
        <taxon>Streptophyta</taxon>
        <taxon>Embryophyta</taxon>
        <taxon>Tracheophyta</taxon>
        <taxon>Spermatophyta</taxon>
        <taxon>Magnoliopsida</taxon>
        <taxon>Liliopsida</taxon>
        <taxon>Poales</taxon>
        <taxon>Poaceae</taxon>
        <taxon>BOP clade</taxon>
        <taxon>Oryzoideae</taxon>
        <taxon>Oryzeae</taxon>
        <taxon>Oryzinae</taxon>
        <taxon>Oryza</taxon>
    </lineage>
</organism>
<dbReference type="HOGENOM" id="CLU_1799438_0_0_1"/>
<dbReference type="EnsemblPlants" id="OB04G11790.1">
    <property type="protein sequence ID" value="OB04G11790.1"/>
    <property type="gene ID" value="OB04G11790"/>
</dbReference>
<reference evidence="2" key="1">
    <citation type="journal article" date="2013" name="Nat. Commun.">
        <title>Whole-genome sequencing of Oryza brachyantha reveals mechanisms underlying Oryza genome evolution.</title>
        <authorList>
            <person name="Chen J."/>
            <person name="Huang Q."/>
            <person name="Gao D."/>
            <person name="Wang J."/>
            <person name="Lang Y."/>
            <person name="Liu T."/>
            <person name="Li B."/>
            <person name="Bai Z."/>
            <person name="Luis Goicoechea J."/>
            <person name="Liang C."/>
            <person name="Chen C."/>
            <person name="Zhang W."/>
            <person name="Sun S."/>
            <person name="Liao Y."/>
            <person name="Zhang X."/>
            <person name="Yang L."/>
            <person name="Song C."/>
            <person name="Wang M."/>
            <person name="Shi J."/>
            <person name="Liu G."/>
            <person name="Liu J."/>
            <person name="Zhou H."/>
            <person name="Zhou W."/>
            <person name="Yu Q."/>
            <person name="An N."/>
            <person name="Chen Y."/>
            <person name="Cai Q."/>
            <person name="Wang B."/>
            <person name="Liu B."/>
            <person name="Min J."/>
            <person name="Huang Y."/>
            <person name="Wu H."/>
            <person name="Li Z."/>
            <person name="Zhang Y."/>
            <person name="Yin Y."/>
            <person name="Song W."/>
            <person name="Jiang J."/>
            <person name="Jackson S.A."/>
            <person name="Wing R.A."/>
            <person name="Wang J."/>
            <person name="Chen M."/>
        </authorList>
    </citation>
    <scope>NUCLEOTIDE SEQUENCE [LARGE SCALE GENOMIC DNA]</scope>
    <source>
        <strain evidence="2">cv. IRGC 101232</strain>
    </source>
</reference>
<evidence type="ECO:0000313" key="2">
    <source>
        <dbReference type="EnsemblPlants" id="OB04G11790.1"/>
    </source>
</evidence>
<protein>
    <submittedName>
        <fullName evidence="2">Uncharacterized protein</fullName>
    </submittedName>
</protein>
<dbReference type="Proteomes" id="UP000006038">
    <property type="component" value="Chromosome 4"/>
</dbReference>
<keyword evidence="3" id="KW-1185">Reference proteome</keyword>